<proteinExistence type="predicted"/>
<dbReference type="AlphaFoldDB" id="A0A2J7QX38"/>
<dbReference type="Proteomes" id="UP000235965">
    <property type="component" value="Unassembled WGS sequence"/>
</dbReference>
<dbReference type="OrthoDB" id="6249720at2759"/>
<accession>A0A2J7QX38</accession>
<reference evidence="1 2" key="1">
    <citation type="submission" date="2017-12" db="EMBL/GenBank/DDBJ databases">
        <title>Hemimetabolous genomes reveal molecular basis of termite eusociality.</title>
        <authorList>
            <person name="Harrison M.C."/>
            <person name="Jongepier E."/>
            <person name="Robertson H.M."/>
            <person name="Arning N."/>
            <person name="Bitard-Feildel T."/>
            <person name="Chao H."/>
            <person name="Childers C.P."/>
            <person name="Dinh H."/>
            <person name="Doddapaneni H."/>
            <person name="Dugan S."/>
            <person name="Gowin J."/>
            <person name="Greiner C."/>
            <person name="Han Y."/>
            <person name="Hu H."/>
            <person name="Hughes D.S.T."/>
            <person name="Huylmans A.-K."/>
            <person name="Kemena C."/>
            <person name="Kremer L.P.M."/>
            <person name="Lee S.L."/>
            <person name="Lopez-Ezquerra A."/>
            <person name="Mallet L."/>
            <person name="Monroy-Kuhn J.M."/>
            <person name="Moser A."/>
            <person name="Murali S.C."/>
            <person name="Muzny D.M."/>
            <person name="Otani S."/>
            <person name="Piulachs M.-D."/>
            <person name="Poelchau M."/>
            <person name="Qu J."/>
            <person name="Schaub F."/>
            <person name="Wada-Katsumata A."/>
            <person name="Worley K.C."/>
            <person name="Xie Q."/>
            <person name="Ylla G."/>
            <person name="Poulsen M."/>
            <person name="Gibbs R.A."/>
            <person name="Schal C."/>
            <person name="Richards S."/>
            <person name="Belles X."/>
            <person name="Korb J."/>
            <person name="Bornberg-Bauer E."/>
        </authorList>
    </citation>
    <scope>NUCLEOTIDE SEQUENCE [LARGE SCALE GENOMIC DNA]</scope>
    <source>
        <tissue evidence="1">Whole body</tissue>
    </source>
</reference>
<evidence type="ECO:0000313" key="1">
    <source>
        <dbReference type="EMBL" id="PNF33152.1"/>
    </source>
</evidence>
<dbReference type="EMBL" id="NEVH01009395">
    <property type="protein sequence ID" value="PNF33152.1"/>
    <property type="molecule type" value="Genomic_DNA"/>
</dbReference>
<comment type="caution">
    <text evidence="1">The sequence shown here is derived from an EMBL/GenBank/DDBJ whole genome shotgun (WGS) entry which is preliminary data.</text>
</comment>
<evidence type="ECO:0000313" key="2">
    <source>
        <dbReference type="Proteomes" id="UP000235965"/>
    </source>
</evidence>
<sequence length="101" mass="11415">MEKAIVALPVETAEEIRQETVRILKNARKPKDNLTGAERRALRSLKANEALTVLPADKGNTHPDIMNREMGFCLRKSWKPLICSLKTDPGHEGRSKRFHSP</sequence>
<organism evidence="1 2">
    <name type="scientific">Cryptotermes secundus</name>
    <dbReference type="NCBI Taxonomy" id="105785"/>
    <lineage>
        <taxon>Eukaryota</taxon>
        <taxon>Metazoa</taxon>
        <taxon>Ecdysozoa</taxon>
        <taxon>Arthropoda</taxon>
        <taxon>Hexapoda</taxon>
        <taxon>Insecta</taxon>
        <taxon>Pterygota</taxon>
        <taxon>Neoptera</taxon>
        <taxon>Polyneoptera</taxon>
        <taxon>Dictyoptera</taxon>
        <taxon>Blattodea</taxon>
        <taxon>Blattoidea</taxon>
        <taxon>Termitoidae</taxon>
        <taxon>Kalotermitidae</taxon>
        <taxon>Cryptotermitinae</taxon>
        <taxon>Cryptotermes</taxon>
    </lineage>
</organism>
<name>A0A2J7QX38_9NEOP</name>
<gene>
    <name evidence="1" type="ORF">B7P43_G13662</name>
</gene>
<dbReference type="InParanoid" id="A0A2J7QX38"/>
<protein>
    <submittedName>
        <fullName evidence="1">Uncharacterized protein</fullName>
    </submittedName>
</protein>
<keyword evidence="2" id="KW-1185">Reference proteome</keyword>